<feature type="domain" description="ABC transmembrane type-1" evidence="11">
    <location>
        <begin position="102"/>
        <end position="243"/>
    </location>
</feature>
<dbReference type="AlphaFoldDB" id="A0A7R9CQL3"/>
<evidence type="ECO:0000256" key="7">
    <source>
        <dbReference type="ARBA" id="ARBA00022989"/>
    </source>
</evidence>
<gene>
    <name evidence="12" type="ORF">TCEB3V08_LOCUS5707</name>
</gene>
<evidence type="ECO:0000256" key="3">
    <source>
        <dbReference type="ARBA" id="ARBA00022448"/>
    </source>
</evidence>
<dbReference type="GO" id="GO:0016020">
    <property type="term" value="C:membrane"/>
    <property type="evidence" value="ECO:0007669"/>
    <property type="project" value="UniProtKB-SubCell"/>
</dbReference>
<keyword evidence="8 10" id="KW-0472">Membrane</keyword>
<dbReference type="InterPro" id="IPR027417">
    <property type="entry name" value="P-loop_NTPase"/>
</dbReference>
<proteinExistence type="inferred from homology"/>
<sequence>MSYSTTTTLTQSHHPGYVRTNNNTSGHIIGPRTTASSKPRIKPRPLEIATMLYANPTTIRREEMWTVDLFKKGFKQDLSQDDLFEPLSKDKSQHLGDKLEKMTQPYFLGQLLTYFQPGSETTKETAYLYAGALAVCVFLNVFTQHFILQAFHLGMRIRVAFCSLLYRKSLRLSRAALGETATGKVVNLLSNDVARFDLVFLMFHSLWLGPLVTVAIAYIIWQEAGVPGLVGVVVVLLVLPTQVSKRSKASLTCLTVLLMMGRPVFESWSSPLRYEINIIRRTSYLRGISMSLYLCISRITIFSVMVSLVLLGEPLTSNKVFMYAAYLNVISFLVTNLFVRAITEAAETLVSVRRLKDFLLQEELDDTRRLTHSTTERTFNPYPVILKSVTARWKANSTGSTLQDINLRAKQGKLIAIIGPVGSGKVHHSPEDVWCRDPTQLTKLIL</sequence>
<dbReference type="GO" id="GO:0005524">
    <property type="term" value="F:ATP binding"/>
    <property type="evidence" value="ECO:0007669"/>
    <property type="project" value="UniProtKB-KW"/>
</dbReference>
<evidence type="ECO:0000256" key="4">
    <source>
        <dbReference type="ARBA" id="ARBA00022692"/>
    </source>
</evidence>
<comment type="subcellular location">
    <subcellularLocation>
        <location evidence="1">Membrane</location>
        <topology evidence="1">Multi-pass membrane protein</topology>
    </subcellularLocation>
</comment>
<dbReference type="GO" id="GO:0140359">
    <property type="term" value="F:ABC-type transporter activity"/>
    <property type="evidence" value="ECO:0007669"/>
    <property type="project" value="InterPro"/>
</dbReference>
<comment type="similarity">
    <text evidence="2">Belongs to the ABC transporter superfamily. ABCC family. Conjugate transporter (TC 3.A.1.208) subfamily.</text>
</comment>
<evidence type="ECO:0000256" key="2">
    <source>
        <dbReference type="ARBA" id="ARBA00009726"/>
    </source>
</evidence>
<dbReference type="InterPro" id="IPR036640">
    <property type="entry name" value="ABC1_TM_sf"/>
</dbReference>
<dbReference type="SUPFAM" id="SSF52540">
    <property type="entry name" value="P-loop containing nucleoside triphosphate hydrolases"/>
    <property type="match status" value="1"/>
</dbReference>
<reference evidence="12" key="1">
    <citation type="submission" date="2020-11" db="EMBL/GenBank/DDBJ databases">
        <authorList>
            <person name="Tran Van P."/>
        </authorList>
    </citation>
    <scope>NUCLEOTIDE SEQUENCE</scope>
</reference>
<evidence type="ECO:0000256" key="1">
    <source>
        <dbReference type="ARBA" id="ARBA00004141"/>
    </source>
</evidence>
<keyword evidence="5" id="KW-0547">Nucleotide-binding</keyword>
<feature type="transmembrane region" description="Helical" evidence="10">
    <location>
        <begin position="126"/>
        <end position="148"/>
    </location>
</feature>
<evidence type="ECO:0000256" key="8">
    <source>
        <dbReference type="ARBA" id="ARBA00023136"/>
    </source>
</evidence>
<dbReference type="Gene3D" id="3.40.50.300">
    <property type="entry name" value="P-loop containing nucleotide triphosphate hydrolases"/>
    <property type="match status" value="1"/>
</dbReference>
<keyword evidence="7 10" id="KW-1133">Transmembrane helix</keyword>
<evidence type="ECO:0000313" key="12">
    <source>
        <dbReference type="EMBL" id="CAD7400805.1"/>
    </source>
</evidence>
<keyword evidence="6" id="KW-0067">ATP-binding</keyword>
<feature type="transmembrane region" description="Helical" evidence="10">
    <location>
        <begin position="323"/>
        <end position="343"/>
    </location>
</feature>
<accession>A0A7R9CQL3</accession>
<organism evidence="12">
    <name type="scientific">Timema cristinae</name>
    <name type="common">Walking stick</name>
    <dbReference type="NCBI Taxonomy" id="61476"/>
    <lineage>
        <taxon>Eukaryota</taxon>
        <taxon>Metazoa</taxon>
        <taxon>Ecdysozoa</taxon>
        <taxon>Arthropoda</taxon>
        <taxon>Hexapoda</taxon>
        <taxon>Insecta</taxon>
        <taxon>Pterygota</taxon>
        <taxon>Neoptera</taxon>
        <taxon>Polyneoptera</taxon>
        <taxon>Phasmatodea</taxon>
        <taxon>Timematodea</taxon>
        <taxon>Timematoidea</taxon>
        <taxon>Timematidae</taxon>
        <taxon>Timema</taxon>
    </lineage>
</organism>
<evidence type="ECO:0000256" key="10">
    <source>
        <dbReference type="SAM" id="Phobius"/>
    </source>
</evidence>
<evidence type="ECO:0000259" key="11">
    <source>
        <dbReference type="PROSITE" id="PS50929"/>
    </source>
</evidence>
<dbReference type="Pfam" id="PF00664">
    <property type="entry name" value="ABC_membrane"/>
    <property type="match status" value="1"/>
</dbReference>
<feature type="transmembrane region" description="Helical" evidence="10">
    <location>
        <begin position="198"/>
        <end position="220"/>
    </location>
</feature>
<name>A0A7R9CQL3_TIMCR</name>
<feature type="region of interest" description="Disordered" evidence="9">
    <location>
        <begin position="1"/>
        <end position="40"/>
    </location>
</feature>
<feature type="transmembrane region" description="Helical" evidence="10">
    <location>
        <begin position="290"/>
        <end position="311"/>
    </location>
</feature>
<dbReference type="PANTHER" id="PTHR24223">
    <property type="entry name" value="ATP-BINDING CASSETTE SUB-FAMILY C"/>
    <property type="match status" value="1"/>
</dbReference>
<dbReference type="PROSITE" id="PS50929">
    <property type="entry name" value="ABC_TM1F"/>
    <property type="match status" value="1"/>
</dbReference>
<dbReference type="EMBL" id="OC318151">
    <property type="protein sequence ID" value="CAD7400805.1"/>
    <property type="molecule type" value="Genomic_DNA"/>
</dbReference>
<evidence type="ECO:0000256" key="5">
    <source>
        <dbReference type="ARBA" id="ARBA00022741"/>
    </source>
</evidence>
<keyword evidence="3" id="KW-0813">Transport</keyword>
<evidence type="ECO:0000256" key="9">
    <source>
        <dbReference type="SAM" id="MobiDB-lite"/>
    </source>
</evidence>
<dbReference type="SUPFAM" id="SSF90123">
    <property type="entry name" value="ABC transporter transmembrane region"/>
    <property type="match status" value="1"/>
</dbReference>
<dbReference type="InterPro" id="IPR011527">
    <property type="entry name" value="ABC1_TM_dom"/>
</dbReference>
<feature type="transmembrane region" description="Helical" evidence="10">
    <location>
        <begin position="226"/>
        <end position="243"/>
    </location>
</feature>
<protein>
    <recommendedName>
        <fullName evidence="11">ABC transmembrane type-1 domain-containing protein</fullName>
    </recommendedName>
</protein>
<dbReference type="Gene3D" id="1.20.1560.10">
    <property type="entry name" value="ABC transporter type 1, transmembrane domain"/>
    <property type="match status" value="2"/>
</dbReference>
<keyword evidence="4 10" id="KW-0812">Transmembrane</keyword>
<feature type="compositionally biased region" description="Polar residues" evidence="9">
    <location>
        <begin position="1"/>
        <end position="26"/>
    </location>
</feature>
<dbReference type="PANTHER" id="PTHR24223:SF456">
    <property type="entry name" value="MULTIDRUG RESISTANCE-ASSOCIATED PROTEIN LETHAL(2)03659"/>
    <property type="match status" value="1"/>
</dbReference>
<dbReference type="InterPro" id="IPR050173">
    <property type="entry name" value="ABC_transporter_C-like"/>
</dbReference>
<evidence type="ECO:0000256" key="6">
    <source>
        <dbReference type="ARBA" id="ARBA00022840"/>
    </source>
</evidence>